<proteinExistence type="predicted"/>
<dbReference type="EMBL" id="GBYX01475254">
    <property type="protein sequence ID" value="JAO06421.1"/>
    <property type="molecule type" value="Transcribed_RNA"/>
</dbReference>
<reference evidence="1" key="1">
    <citation type="submission" date="2014-12" db="EMBL/GenBank/DDBJ databases">
        <title>Parallel Evolution in Life History Adaptation Evident in the Tissue-Specific Poeciliopsis prolifica transcriptome.</title>
        <authorList>
            <person name="Jue N.K."/>
            <person name="Foley R.J."/>
            <person name="Obergfell C."/>
            <person name="Reznick D.N."/>
            <person name="O'Neill R.J."/>
            <person name="O'Neill M.J."/>
        </authorList>
    </citation>
    <scope>NUCLEOTIDE SEQUENCE</scope>
</reference>
<name>A0A0S7EP97_9TELE</name>
<protein>
    <submittedName>
        <fullName evidence="1">PPUP7802</fullName>
    </submittedName>
</protein>
<evidence type="ECO:0000313" key="1">
    <source>
        <dbReference type="EMBL" id="JAO06421.1"/>
    </source>
</evidence>
<dbReference type="AlphaFoldDB" id="A0A0S7EP97"/>
<organism evidence="1">
    <name type="scientific">Poeciliopsis prolifica</name>
    <name type="common">blackstripe livebearer</name>
    <dbReference type="NCBI Taxonomy" id="188132"/>
    <lineage>
        <taxon>Eukaryota</taxon>
        <taxon>Metazoa</taxon>
        <taxon>Chordata</taxon>
        <taxon>Craniata</taxon>
        <taxon>Vertebrata</taxon>
        <taxon>Euteleostomi</taxon>
        <taxon>Actinopterygii</taxon>
        <taxon>Neopterygii</taxon>
        <taxon>Teleostei</taxon>
        <taxon>Neoteleostei</taxon>
        <taxon>Acanthomorphata</taxon>
        <taxon>Ovalentaria</taxon>
        <taxon>Atherinomorphae</taxon>
        <taxon>Cyprinodontiformes</taxon>
        <taxon>Poeciliidae</taxon>
        <taxon>Poeciliinae</taxon>
        <taxon>Poeciliopsis</taxon>
    </lineage>
</organism>
<accession>A0A0S7EP97</accession>
<sequence>SFCPCGQIMHDEAKRARKWWANNGCWCSAASLRDRLLSRALITAVGLQRGQQYKQEAGESTEPLIEDFGPRDRTLQLLNRGSQSKLSKLSVAVKYEGMK</sequence>
<gene>
    <name evidence="1" type="primary">PPUP7802</name>
</gene>
<feature type="non-terminal residue" evidence="1">
    <location>
        <position position="1"/>
    </location>
</feature>